<dbReference type="Proteomes" id="UP000815325">
    <property type="component" value="Unassembled WGS sequence"/>
</dbReference>
<sequence length="354" mass="36628">PDGKQATQRRVRGTPFHRSKESKLSPPSTALRSISSGQYQSLISPCRQPSAKEDCSPPAPLPRGPVQSKSAASHANRNGCTPSMHCPALTIRSDLNTMLILSVCGILQQGGPAAPCRTLLHSLLPSLALAAAEVAASVAAACSPQQSAQHQPQQEGAPTHSMSTTAAAAIGAVTAAVAAVQQLTPSLCTTSAGGESEATTLGKHIATGNPYPPLPAGLTNSDREEPVQQGNGSAEGETSREPRDTSNEAHRGPLEPLLCTYCGQPRPCAAPCPLGVALTAIQGLHPRGNYCTGRFRVCCYISQPRQQQQQQQQQRVLLSTSQSSPSLASSPALGSEQTQGGPLTLGISSSCILS</sequence>
<protein>
    <submittedName>
        <fullName evidence="2">Uncharacterized protein</fullName>
    </submittedName>
</protein>
<feature type="region of interest" description="Disordered" evidence="1">
    <location>
        <begin position="311"/>
        <end position="341"/>
    </location>
</feature>
<reference evidence="2" key="1">
    <citation type="submission" date="2017-08" db="EMBL/GenBank/DDBJ databases">
        <authorList>
            <person name="Polle J.E."/>
            <person name="Barry K."/>
            <person name="Cushman J."/>
            <person name="Schmutz J."/>
            <person name="Tran D."/>
            <person name="Hathwaick L.T."/>
            <person name="Yim W.C."/>
            <person name="Jenkins J."/>
            <person name="Mckie-Krisberg Z.M."/>
            <person name="Prochnik S."/>
            <person name="Lindquist E."/>
            <person name="Dockter R.B."/>
            <person name="Adam C."/>
            <person name="Molina H."/>
            <person name="Bunkerborg J."/>
            <person name="Jin E."/>
            <person name="Buchheim M."/>
            <person name="Magnuson J."/>
        </authorList>
    </citation>
    <scope>NUCLEOTIDE SEQUENCE</scope>
    <source>
        <strain evidence="2">CCAP 19/18</strain>
    </source>
</reference>
<evidence type="ECO:0000313" key="2">
    <source>
        <dbReference type="EMBL" id="KAF5829899.1"/>
    </source>
</evidence>
<feature type="compositionally biased region" description="Polar residues" evidence="1">
    <location>
        <begin position="25"/>
        <end position="43"/>
    </location>
</feature>
<comment type="caution">
    <text evidence="2">The sequence shown here is derived from an EMBL/GenBank/DDBJ whole genome shotgun (WGS) entry which is preliminary data.</text>
</comment>
<proteinExistence type="predicted"/>
<gene>
    <name evidence="2" type="ORF">DUNSADRAFT_15342</name>
</gene>
<evidence type="ECO:0000313" key="3">
    <source>
        <dbReference type="Proteomes" id="UP000815325"/>
    </source>
</evidence>
<dbReference type="EMBL" id="MU070103">
    <property type="protein sequence ID" value="KAF5829899.1"/>
    <property type="molecule type" value="Genomic_DNA"/>
</dbReference>
<feature type="compositionally biased region" description="Basic and acidic residues" evidence="1">
    <location>
        <begin position="237"/>
        <end position="251"/>
    </location>
</feature>
<feature type="non-terminal residue" evidence="2">
    <location>
        <position position="1"/>
    </location>
</feature>
<feature type="compositionally biased region" description="Basic residues" evidence="1">
    <location>
        <begin position="7"/>
        <end position="17"/>
    </location>
</feature>
<feature type="compositionally biased region" description="Polar residues" evidence="1">
    <location>
        <begin position="67"/>
        <end position="79"/>
    </location>
</feature>
<feature type="region of interest" description="Disordered" evidence="1">
    <location>
        <begin position="1"/>
        <end position="79"/>
    </location>
</feature>
<accession>A0ABQ7G5Q6</accession>
<feature type="non-terminal residue" evidence="2">
    <location>
        <position position="354"/>
    </location>
</feature>
<keyword evidence="3" id="KW-1185">Reference proteome</keyword>
<evidence type="ECO:0000256" key="1">
    <source>
        <dbReference type="SAM" id="MobiDB-lite"/>
    </source>
</evidence>
<name>A0ABQ7G5Q6_DUNSA</name>
<feature type="region of interest" description="Disordered" evidence="1">
    <location>
        <begin position="202"/>
        <end position="251"/>
    </location>
</feature>
<organism evidence="2 3">
    <name type="scientific">Dunaliella salina</name>
    <name type="common">Green alga</name>
    <name type="synonym">Protococcus salinus</name>
    <dbReference type="NCBI Taxonomy" id="3046"/>
    <lineage>
        <taxon>Eukaryota</taxon>
        <taxon>Viridiplantae</taxon>
        <taxon>Chlorophyta</taxon>
        <taxon>core chlorophytes</taxon>
        <taxon>Chlorophyceae</taxon>
        <taxon>CS clade</taxon>
        <taxon>Chlamydomonadales</taxon>
        <taxon>Dunaliellaceae</taxon>
        <taxon>Dunaliella</taxon>
    </lineage>
</organism>
<feature type="compositionally biased region" description="Low complexity" evidence="1">
    <location>
        <begin position="311"/>
        <end position="335"/>
    </location>
</feature>